<gene>
    <name evidence="2" type="ORF">KFE25_000764</name>
</gene>
<evidence type="ECO:0000313" key="2">
    <source>
        <dbReference type="EMBL" id="KAG8467448.1"/>
    </source>
</evidence>
<evidence type="ECO:0000256" key="1">
    <source>
        <dbReference type="SAM" id="MobiDB-lite"/>
    </source>
</evidence>
<feature type="compositionally biased region" description="Basic residues" evidence="1">
    <location>
        <begin position="59"/>
        <end position="83"/>
    </location>
</feature>
<dbReference type="EMBL" id="JAGTXO010000006">
    <property type="protein sequence ID" value="KAG8467448.1"/>
    <property type="molecule type" value="Genomic_DNA"/>
</dbReference>
<dbReference type="OMA" id="TMPHEKY"/>
<accession>A0A8J5XHK2</accession>
<dbReference type="AlphaFoldDB" id="A0A8J5XHK2"/>
<organism evidence="2 3">
    <name type="scientific">Diacronema lutheri</name>
    <name type="common">Unicellular marine alga</name>
    <name type="synonym">Monochrysis lutheri</name>
    <dbReference type="NCBI Taxonomy" id="2081491"/>
    <lineage>
        <taxon>Eukaryota</taxon>
        <taxon>Haptista</taxon>
        <taxon>Haptophyta</taxon>
        <taxon>Pavlovophyceae</taxon>
        <taxon>Pavlovales</taxon>
        <taxon>Pavlovaceae</taxon>
        <taxon>Diacronema</taxon>
    </lineage>
</organism>
<feature type="compositionally biased region" description="Basic and acidic residues" evidence="1">
    <location>
        <begin position="47"/>
        <end position="58"/>
    </location>
</feature>
<comment type="caution">
    <text evidence="2">The sequence shown here is derived from an EMBL/GenBank/DDBJ whole genome shotgun (WGS) entry which is preliminary data.</text>
</comment>
<feature type="region of interest" description="Disordered" evidence="1">
    <location>
        <begin position="1"/>
        <end position="108"/>
    </location>
</feature>
<name>A0A8J5XHK2_DIALT</name>
<dbReference type="PANTHER" id="PTHR34689:SF1">
    <property type="entry name" value="NUCLEIC ACID-BINDING PROTEIN"/>
    <property type="match status" value="1"/>
</dbReference>
<dbReference type="PANTHER" id="PTHR34689">
    <property type="entry name" value="NUCLEIC ACID-BINDING PROTEIN"/>
    <property type="match status" value="1"/>
</dbReference>
<proteinExistence type="predicted"/>
<keyword evidence="3" id="KW-1185">Reference proteome</keyword>
<dbReference type="Proteomes" id="UP000751190">
    <property type="component" value="Unassembled WGS sequence"/>
</dbReference>
<evidence type="ECO:0008006" key="4">
    <source>
        <dbReference type="Google" id="ProtNLM"/>
    </source>
</evidence>
<sequence>MVDESSSSSSTSSSSSGEEARRHKRSRHEHERRDKEERKEKKRRSGKAKDKGDKDKRRGSSKKSGKKHKKHSDKEKKEKKRKSDKAERRDETPHTGNLMTSWGKYGVIKDDQPEGSRYEHEFQAWLSDVKGLGAAGLAKWELEEHWKTFREDFNTCTLPDKKYYDLRKWTAAQAREAPLRKVERTVFDDEEELRRQRAESAKRREQEVSRDTLVRMGATNAIENMRAQELAKMQMQHAWRTGDVGRAEEMLKRMQPETVEEKWARLKKEARALG</sequence>
<reference evidence="2" key="1">
    <citation type="submission" date="2021-05" db="EMBL/GenBank/DDBJ databases">
        <title>The genome of the haptophyte Pavlova lutheri (Diacronema luteri, Pavlovales) - a model for lipid biosynthesis in eukaryotic algae.</title>
        <authorList>
            <person name="Hulatt C.J."/>
            <person name="Posewitz M.C."/>
        </authorList>
    </citation>
    <scope>NUCLEOTIDE SEQUENCE</scope>
    <source>
        <strain evidence="2">NIVA-4/92</strain>
    </source>
</reference>
<protein>
    <recommendedName>
        <fullName evidence="4">ADP-ribosylation factor-like protein 6-interacting protein 4</fullName>
    </recommendedName>
</protein>
<feature type="compositionally biased region" description="Basic and acidic residues" evidence="1">
    <location>
        <begin position="28"/>
        <end position="39"/>
    </location>
</feature>
<dbReference type="OrthoDB" id="2538345at2759"/>
<feature type="compositionally biased region" description="Basic and acidic residues" evidence="1">
    <location>
        <begin position="84"/>
        <end position="93"/>
    </location>
</feature>
<feature type="compositionally biased region" description="Low complexity" evidence="1">
    <location>
        <begin position="1"/>
        <end position="16"/>
    </location>
</feature>
<evidence type="ECO:0000313" key="3">
    <source>
        <dbReference type="Proteomes" id="UP000751190"/>
    </source>
</evidence>
<feature type="region of interest" description="Disordered" evidence="1">
    <location>
        <begin position="190"/>
        <end position="210"/>
    </location>
</feature>